<evidence type="ECO:0000256" key="3">
    <source>
        <dbReference type="ARBA" id="ARBA00022448"/>
    </source>
</evidence>
<dbReference type="PRINTS" id="PR00691">
    <property type="entry name" value="ADHESINB"/>
</dbReference>
<feature type="signal peptide" evidence="7">
    <location>
        <begin position="1"/>
        <end position="19"/>
    </location>
</feature>
<dbReference type="PROSITE" id="PS51257">
    <property type="entry name" value="PROKAR_LIPOPROTEIN"/>
    <property type="match status" value="1"/>
</dbReference>
<dbReference type="InterPro" id="IPR006128">
    <property type="entry name" value="Lipoprotein_PsaA-like"/>
</dbReference>
<dbReference type="PRINTS" id="PR00690">
    <property type="entry name" value="ADHESNFAMILY"/>
</dbReference>
<keyword evidence="3 6" id="KW-0813">Transport</keyword>
<keyword evidence="5 7" id="KW-0732">Signal</keyword>
<dbReference type="PANTHER" id="PTHR42953:SF1">
    <property type="entry name" value="METAL-BINDING PROTEIN HI_0362-RELATED"/>
    <property type="match status" value="1"/>
</dbReference>
<keyword evidence="4" id="KW-0479">Metal-binding</keyword>
<evidence type="ECO:0000256" key="7">
    <source>
        <dbReference type="SAM" id="SignalP"/>
    </source>
</evidence>
<dbReference type="GO" id="GO:0007155">
    <property type="term" value="P:cell adhesion"/>
    <property type="evidence" value="ECO:0007669"/>
    <property type="project" value="InterPro"/>
</dbReference>
<evidence type="ECO:0000256" key="5">
    <source>
        <dbReference type="ARBA" id="ARBA00022729"/>
    </source>
</evidence>
<comment type="similarity">
    <text evidence="2 6">Belongs to the bacterial solute-binding protein 9 family.</text>
</comment>
<organism evidence="8 9">
    <name type="scientific">Roseimicrobium gellanilyticum</name>
    <dbReference type="NCBI Taxonomy" id="748857"/>
    <lineage>
        <taxon>Bacteria</taxon>
        <taxon>Pseudomonadati</taxon>
        <taxon>Verrucomicrobiota</taxon>
        <taxon>Verrucomicrobiia</taxon>
        <taxon>Verrucomicrobiales</taxon>
        <taxon>Verrucomicrobiaceae</taxon>
        <taxon>Roseimicrobium</taxon>
    </lineage>
</organism>
<dbReference type="Gene3D" id="3.40.50.1980">
    <property type="entry name" value="Nitrogenase molybdenum iron protein domain"/>
    <property type="match status" value="2"/>
</dbReference>
<evidence type="ECO:0000256" key="4">
    <source>
        <dbReference type="ARBA" id="ARBA00022723"/>
    </source>
</evidence>
<dbReference type="EMBL" id="QNRR01000005">
    <property type="protein sequence ID" value="RBP43726.1"/>
    <property type="molecule type" value="Genomic_DNA"/>
</dbReference>
<name>A0A366HMQ7_9BACT</name>
<dbReference type="Pfam" id="PF01297">
    <property type="entry name" value="ZnuA"/>
    <property type="match status" value="1"/>
</dbReference>
<evidence type="ECO:0000313" key="9">
    <source>
        <dbReference type="Proteomes" id="UP000253426"/>
    </source>
</evidence>
<gene>
    <name evidence="8" type="ORF">DES53_105125</name>
</gene>
<evidence type="ECO:0000313" key="8">
    <source>
        <dbReference type="EMBL" id="RBP43726.1"/>
    </source>
</evidence>
<proteinExistence type="inferred from homology"/>
<feature type="chain" id="PRO_5016999805" evidence="7">
    <location>
        <begin position="20"/>
        <end position="311"/>
    </location>
</feature>
<dbReference type="SUPFAM" id="SSF53807">
    <property type="entry name" value="Helical backbone' metal receptor"/>
    <property type="match status" value="1"/>
</dbReference>
<dbReference type="InterPro" id="IPR006127">
    <property type="entry name" value="ZnuA-like"/>
</dbReference>
<comment type="subcellular location">
    <subcellularLocation>
        <location evidence="1">Cell envelope</location>
    </subcellularLocation>
</comment>
<protein>
    <submittedName>
        <fullName evidence="8">Manganese/zinc/iron transport system substrate-binding protein</fullName>
    </submittedName>
</protein>
<dbReference type="Proteomes" id="UP000253426">
    <property type="component" value="Unassembled WGS sequence"/>
</dbReference>
<evidence type="ECO:0000256" key="6">
    <source>
        <dbReference type="RuleBase" id="RU003512"/>
    </source>
</evidence>
<dbReference type="GO" id="GO:0046872">
    <property type="term" value="F:metal ion binding"/>
    <property type="evidence" value="ECO:0007669"/>
    <property type="project" value="UniProtKB-KW"/>
</dbReference>
<dbReference type="PANTHER" id="PTHR42953">
    <property type="entry name" value="HIGH-AFFINITY ZINC UPTAKE SYSTEM PROTEIN ZNUA-RELATED"/>
    <property type="match status" value="1"/>
</dbReference>
<comment type="caution">
    <text evidence="8">The sequence shown here is derived from an EMBL/GenBank/DDBJ whole genome shotgun (WGS) entry which is preliminary data.</text>
</comment>
<reference evidence="8 9" key="1">
    <citation type="submission" date="2018-06" db="EMBL/GenBank/DDBJ databases">
        <title>Genomic Encyclopedia of Type Strains, Phase IV (KMG-IV): sequencing the most valuable type-strain genomes for metagenomic binning, comparative biology and taxonomic classification.</title>
        <authorList>
            <person name="Goeker M."/>
        </authorList>
    </citation>
    <scope>NUCLEOTIDE SEQUENCE [LARGE SCALE GENOMIC DNA]</scope>
    <source>
        <strain evidence="8 9">DSM 25532</strain>
    </source>
</reference>
<dbReference type="GO" id="GO:0030001">
    <property type="term" value="P:metal ion transport"/>
    <property type="evidence" value="ECO:0007669"/>
    <property type="project" value="InterPro"/>
</dbReference>
<evidence type="ECO:0000256" key="2">
    <source>
        <dbReference type="ARBA" id="ARBA00011028"/>
    </source>
</evidence>
<evidence type="ECO:0000256" key="1">
    <source>
        <dbReference type="ARBA" id="ARBA00004196"/>
    </source>
</evidence>
<dbReference type="RefSeq" id="WP_170157149.1">
    <property type="nucleotide sequence ID" value="NZ_QNRR01000005.1"/>
</dbReference>
<dbReference type="InterPro" id="IPR006129">
    <property type="entry name" value="AdhesinB"/>
</dbReference>
<keyword evidence="9" id="KW-1185">Reference proteome</keyword>
<dbReference type="GO" id="GO:0030313">
    <property type="term" value="C:cell envelope"/>
    <property type="evidence" value="ECO:0007669"/>
    <property type="project" value="UniProtKB-SubCell"/>
</dbReference>
<sequence>MKYFSLVPTLAALAGLVLASCKPTPPQPSDGKLSVVTTTTMITDMVKEIGGDQVRVEALMGPGVDPHLYKPTAEDARKLREAKATFYNGLMLEGRMQELFEKSKKDGGKVYELGSAINEANRKHADGDHYDPHVWGDPRLWVLCVDVVVKGLSETDPAHAADYAKRGAETKASYTAAFEWCQQRVSQIPPESRVLITSHDAFAYFGDAFGFQVVGVQGISTVTEAGLADVAKAVDFIKSKNVKAIFVESSVPHATIERISKDSGAKIGGELFSDALGTPGDMKDVGGEKVDQGTYVGMIKSNVHTVVEALK</sequence>
<dbReference type="AlphaFoldDB" id="A0A366HMQ7"/>
<accession>A0A366HMQ7</accession>
<dbReference type="InterPro" id="IPR050492">
    <property type="entry name" value="Bact_metal-bind_prot9"/>
</dbReference>